<dbReference type="AlphaFoldDB" id="A0A448X4M5"/>
<dbReference type="EMBL" id="CAAALY010091375">
    <property type="protein sequence ID" value="VEL27968.1"/>
    <property type="molecule type" value="Genomic_DNA"/>
</dbReference>
<dbReference type="Proteomes" id="UP000784294">
    <property type="component" value="Unassembled WGS sequence"/>
</dbReference>
<accession>A0A448X4M5</accession>
<reference evidence="1" key="1">
    <citation type="submission" date="2018-11" db="EMBL/GenBank/DDBJ databases">
        <authorList>
            <consortium name="Pathogen Informatics"/>
        </authorList>
    </citation>
    <scope>NUCLEOTIDE SEQUENCE</scope>
</reference>
<protein>
    <submittedName>
        <fullName evidence="1">Uncharacterized protein</fullName>
    </submittedName>
</protein>
<sequence length="122" mass="13375">MRRAKTPIIPDLPLRGYLDVEPLLTTSQVQITHSNSFNTVSSCCHPSQEPLPCMDLGLSSSHLSSTRSKLLSKTDFTYFPIIESSEGTNVANFAPLIYQASEHHNFAVSQVSPNCAGVRLNL</sequence>
<name>A0A448X4M5_9PLAT</name>
<evidence type="ECO:0000313" key="1">
    <source>
        <dbReference type="EMBL" id="VEL27968.1"/>
    </source>
</evidence>
<proteinExistence type="predicted"/>
<keyword evidence="2" id="KW-1185">Reference proteome</keyword>
<gene>
    <name evidence="1" type="ORF">PXEA_LOCUS21408</name>
</gene>
<organism evidence="1 2">
    <name type="scientific">Protopolystoma xenopodis</name>
    <dbReference type="NCBI Taxonomy" id="117903"/>
    <lineage>
        <taxon>Eukaryota</taxon>
        <taxon>Metazoa</taxon>
        <taxon>Spiralia</taxon>
        <taxon>Lophotrochozoa</taxon>
        <taxon>Platyhelminthes</taxon>
        <taxon>Monogenea</taxon>
        <taxon>Polyopisthocotylea</taxon>
        <taxon>Polystomatidea</taxon>
        <taxon>Polystomatidae</taxon>
        <taxon>Protopolystoma</taxon>
    </lineage>
</organism>
<comment type="caution">
    <text evidence="1">The sequence shown here is derived from an EMBL/GenBank/DDBJ whole genome shotgun (WGS) entry which is preliminary data.</text>
</comment>
<evidence type="ECO:0000313" key="2">
    <source>
        <dbReference type="Proteomes" id="UP000784294"/>
    </source>
</evidence>